<feature type="domain" description="Peptidase M15A C-terminal" evidence="1">
    <location>
        <begin position="6"/>
        <end position="127"/>
    </location>
</feature>
<evidence type="ECO:0000313" key="2">
    <source>
        <dbReference type="EMBL" id="CAB5223159.1"/>
    </source>
</evidence>
<evidence type="ECO:0000259" key="1">
    <source>
        <dbReference type="Pfam" id="PF08291"/>
    </source>
</evidence>
<sequence length="155" mass="17348">MRLSPNFTLVELCRSSTATQHGINNIPSQNTVQGLAVIKALIAGAKAILEPIRKQYGRFSPSSGYRAPQVNRLVGSSDSSQHTLGEAFDVPPPLGVTLEEFATWCWKNLPYDQLIVERKKGEEWLHISHKANGKQRRQALQKTDNGPYLQWRPKA</sequence>
<name>A0A6J7WYI7_9CAUD</name>
<dbReference type="InterPro" id="IPR009045">
    <property type="entry name" value="Zn_M74/Hedgehog-like"/>
</dbReference>
<dbReference type="EMBL" id="LR798317">
    <property type="protein sequence ID" value="CAB5223159.1"/>
    <property type="molecule type" value="Genomic_DNA"/>
</dbReference>
<dbReference type="SUPFAM" id="SSF55166">
    <property type="entry name" value="Hedgehog/DD-peptidase"/>
    <property type="match status" value="1"/>
</dbReference>
<organism evidence="2">
    <name type="scientific">uncultured Caudovirales phage</name>
    <dbReference type="NCBI Taxonomy" id="2100421"/>
    <lineage>
        <taxon>Viruses</taxon>
        <taxon>Duplodnaviria</taxon>
        <taxon>Heunggongvirae</taxon>
        <taxon>Uroviricota</taxon>
        <taxon>Caudoviricetes</taxon>
        <taxon>Peduoviridae</taxon>
        <taxon>Maltschvirus</taxon>
        <taxon>Maltschvirus maltsch</taxon>
    </lineage>
</organism>
<dbReference type="Gene3D" id="3.30.1380.10">
    <property type="match status" value="1"/>
</dbReference>
<accession>A0A6J7WYI7</accession>
<protein>
    <submittedName>
        <fullName evidence="2">Peptidase M15A, C-terminal</fullName>
    </submittedName>
</protein>
<dbReference type="Pfam" id="PF08291">
    <property type="entry name" value="Peptidase_M15_3"/>
    <property type="match status" value="1"/>
</dbReference>
<gene>
    <name evidence="2" type="ORF">UFOVP380_7</name>
</gene>
<proteinExistence type="predicted"/>
<dbReference type="InterPro" id="IPR013230">
    <property type="entry name" value="Peptidase_M15A_C"/>
</dbReference>
<reference evidence="2" key="1">
    <citation type="submission" date="2020-05" db="EMBL/GenBank/DDBJ databases">
        <authorList>
            <person name="Chiriac C."/>
            <person name="Salcher M."/>
            <person name="Ghai R."/>
            <person name="Kavagutti S V."/>
        </authorList>
    </citation>
    <scope>NUCLEOTIDE SEQUENCE</scope>
</reference>